<keyword evidence="1" id="KW-0479">Metal-binding</keyword>
<dbReference type="InterPro" id="IPR013083">
    <property type="entry name" value="Znf_RING/FYVE/PHD"/>
</dbReference>
<dbReference type="EMBL" id="FUEG01000068">
    <property type="protein sequence ID" value="SJL18744.1"/>
    <property type="molecule type" value="Genomic_DNA"/>
</dbReference>
<dbReference type="InterPro" id="IPR007527">
    <property type="entry name" value="Znf_SWIM"/>
</dbReference>
<evidence type="ECO:0000259" key="3">
    <source>
        <dbReference type="PROSITE" id="PS50089"/>
    </source>
</evidence>
<accession>A0A284SCM7</accession>
<organism evidence="5 6">
    <name type="scientific">Armillaria ostoyae</name>
    <name type="common">Armillaria root rot fungus</name>
    <dbReference type="NCBI Taxonomy" id="47428"/>
    <lineage>
        <taxon>Eukaryota</taxon>
        <taxon>Fungi</taxon>
        <taxon>Dikarya</taxon>
        <taxon>Basidiomycota</taxon>
        <taxon>Agaricomycotina</taxon>
        <taxon>Agaricomycetes</taxon>
        <taxon>Agaricomycetidae</taxon>
        <taxon>Agaricales</taxon>
        <taxon>Marasmiineae</taxon>
        <taxon>Physalacriaceae</taxon>
        <taxon>Armillaria</taxon>
    </lineage>
</organism>
<feature type="domain" description="SWIM-type" evidence="4">
    <location>
        <begin position="258"/>
        <end position="290"/>
    </location>
</feature>
<dbReference type="AlphaFoldDB" id="A0A284SCM7"/>
<dbReference type="GO" id="GO:0008270">
    <property type="term" value="F:zinc ion binding"/>
    <property type="evidence" value="ECO:0007669"/>
    <property type="project" value="UniProtKB-KW"/>
</dbReference>
<dbReference type="PANTHER" id="PTHR21540:SF0">
    <property type="entry name" value="PHD FAMILY PROTEIN"/>
    <property type="match status" value="1"/>
</dbReference>
<dbReference type="Gene3D" id="3.30.40.10">
    <property type="entry name" value="Zinc/RING finger domain, C3HC4 (zinc finger)"/>
    <property type="match status" value="1"/>
</dbReference>
<keyword evidence="6" id="KW-1185">Reference proteome</keyword>
<evidence type="ECO:0000313" key="5">
    <source>
        <dbReference type="EMBL" id="SJL18744.1"/>
    </source>
</evidence>
<dbReference type="PROSITE" id="PS50966">
    <property type="entry name" value="ZF_SWIM"/>
    <property type="match status" value="1"/>
</dbReference>
<dbReference type="GO" id="GO:0061630">
    <property type="term" value="F:ubiquitin protein ligase activity"/>
    <property type="evidence" value="ECO:0007669"/>
    <property type="project" value="InterPro"/>
</dbReference>
<dbReference type="OrthoDB" id="2122982at2759"/>
<evidence type="ECO:0000259" key="4">
    <source>
        <dbReference type="PROSITE" id="PS50966"/>
    </source>
</evidence>
<dbReference type="PROSITE" id="PS50089">
    <property type="entry name" value="ZF_RING_2"/>
    <property type="match status" value="1"/>
</dbReference>
<feature type="compositionally biased region" description="Polar residues" evidence="2">
    <location>
        <begin position="45"/>
        <end position="54"/>
    </location>
</feature>
<feature type="compositionally biased region" description="Low complexity" evidence="2">
    <location>
        <begin position="147"/>
        <end position="173"/>
    </location>
</feature>
<keyword evidence="1" id="KW-0863">Zinc-finger</keyword>
<dbReference type="Proteomes" id="UP000219338">
    <property type="component" value="Unassembled WGS sequence"/>
</dbReference>
<sequence length="463" mass="50669">MPLLKRKPNGEFEDWRVYTPASSSPDSATRKRKVKSEDTSRPGVPSTSSPTSLDSVRPTKRSRKVKPEDDDWFGAAGDTRSSGTLTGSRVPSIASGAGLQVNNPAAIAGSSTGRDTKQGDPSSSTVDPWFSDPTHGYSIPTPSTFQARAPPKAAATADIKMASSAASTPQKAQAKAKAKTPREPKPKPEKRGAIFKKKCPQNILDRLGRVIEQRFFMIDRERDGDELKETFKVLGSTGNVRGLRDALFVLSLMKGQVYTVVIDHIPRCDCPDASKGNHCKHIIFVFIKVLQVPHESSHWYQKALLTAELQDVFVHAPSAVANERLRQAHLRATGKAPASDSTKASNKRMPTEEDDCPVCYDKMHTEPENRLTWCEVCGNALHGVCFAQWRTTAQNSGKNVTCVWCRAEWVLPDAGKGKGKAIGEEGYVNLAAVAGLSSQRDTSSYYHGVRRGSRYYGYQKYGA</sequence>
<dbReference type="PANTHER" id="PTHR21540">
    <property type="entry name" value="RING FINGER AND SWIM DOMAIN-CONTAINING PROTEIN 2"/>
    <property type="match status" value="1"/>
</dbReference>
<feature type="region of interest" description="Disordered" evidence="2">
    <location>
        <begin position="331"/>
        <end position="353"/>
    </location>
</feature>
<dbReference type="InterPro" id="IPR039903">
    <property type="entry name" value="Zswim2"/>
</dbReference>
<dbReference type="SUPFAM" id="SSF57850">
    <property type="entry name" value="RING/U-box"/>
    <property type="match status" value="1"/>
</dbReference>
<reference evidence="6" key="1">
    <citation type="journal article" date="2017" name="Nat. Ecol. Evol.">
        <title>Genome expansion and lineage-specific genetic innovations in the forest pathogenic fungi Armillaria.</title>
        <authorList>
            <person name="Sipos G."/>
            <person name="Prasanna A.N."/>
            <person name="Walter M.C."/>
            <person name="O'Connor E."/>
            <person name="Balint B."/>
            <person name="Krizsan K."/>
            <person name="Kiss B."/>
            <person name="Hess J."/>
            <person name="Varga T."/>
            <person name="Slot J."/>
            <person name="Riley R."/>
            <person name="Boka B."/>
            <person name="Rigling D."/>
            <person name="Barry K."/>
            <person name="Lee J."/>
            <person name="Mihaltcheva S."/>
            <person name="LaButti K."/>
            <person name="Lipzen A."/>
            <person name="Waldron R."/>
            <person name="Moloney N.M."/>
            <person name="Sperisen C."/>
            <person name="Kredics L."/>
            <person name="Vagvoelgyi C."/>
            <person name="Patrignani A."/>
            <person name="Fitzpatrick D."/>
            <person name="Nagy I."/>
            <person name="Doyle S."/>
            <person name="Anderson J.B."/>
            <person name="Grigoriev I.V."/>
            <person name="Gueldener U."/>
            <person name="Muensterkoetter M."/>
            <person name="Nagy L.G."/>
        </authorList>
    </citation>
    <scope>NUCLEOTIDE SEQUENCE [LARGE SCALE GENOMIC DNA]</scope>
    <source>
        <strain evidence="6">C18/9</strain>
    </source>
</reference>
<feature type="domain" description="RING-type" evidence="3">
    <location>
        <begin position="356"/>
        <end position="406"/>
    </location>
</feature>
<dbReference type="InterPro" id="IPR001841">
    <property type="entry name" value="Znf_RING"/>
</dbReference>
<dbReference type="CDD" id="cd16494">
    <property type="entry name" value="RING-CH-C4HC3_ZSWM2"/>
    <property type="match status" value="1"/>
</dbReference>
<name>A0A284SCM7_ARMOS</name>
<keyword evidence="1" id="KW-0862">Zinc</keyword>
<evidence type="ECO:0000256" key="1">
    <source>
        <dbReference type="PROSITE-ProRule" id="PRU00175"/>
    </source>
</evidence>
<feature type="compositionally biased region" description="Polar residues" evidence="2">
    <location>
        <begin position="109"/>
        <end position="126"/>
    </location>
</feature>
<feature type="compositionally biased region" description="Polar residues" evidence="2">
    <location>
        <begin position="79"/>
        <end position="89"/>
    </location>
</feature>
<gene>
    <name evidence="5" type="ORF">ARMOST_22344</name>
</gene>
<evidence type="ECO:0000256" key="2">
    <source>
        <dbReference type="SAM" id="MobiDB-lite"/>
    </source>
</evidence>
<dbReference type="STRING" id="47428.A0A284SCM7"/>
<evidence type="ECO:0008006" key="7">
    <source>
        <dbReference type="Google" id="ProtNLM"/>
    </source>
</evidence>
<feature type="compositionally biased region" description="Basic and acidic residues" evidence="2">
    <location>
        <begin position="180"/>
        <end position="192"/>
    </location>
</feature>
<proteinExistence type="predicted"/>
<evidence type="ECO:0000313" key="6">
    <source>
        <dbReference type="Proteomes" id="UP000219338"/>
    </source>
</evidence>
<feature type="region of interest" description="Disordered" evidence="2">
    <location>
        <begin position="1"/>
        <end position="193"/>
    </location>
</feature>
<protein>
    <recommendedName>
        <fullName evidence="7">SWIM-type domain-containing protein</fullName>
    </recommendedName>
</protein>